<feature type="transmembrane region" description="Helical" evidence="1">
    <location>
        <begin position="362"/>
        <end position="384"/>
    </location>
</feature>
<keyword evidence="1" id="KW-0472">Membrane</keyword>
<keyword evidence="1" id="KW-0812">Transmembrane</keyword>
<sequence length="408" mass="44151">MASAAPAVVSPPPGNPRFPLFDGLRAIAVLAVLVTHVSFIVGLNRKGGYAAVFSNLDAGVTIFFVISGFLLYRPFIAADFAGRTMATARYARRRFLRIVPLYWLVLTILAVFPPHVINGVLTENWWHFYFLVQTYSTSPDVRLGGMVQTWSLDIEVAFYVALPLYALVARKFLGGSDPAKRMKRDLIALAAIAAGSVALRSGLYESGNAVYLYNLGSYAGWFAVGMALAVVSASASAVPRAAAVGAFFGRRTVLAAAIAILIYLVLGVFTPADASGYRLQTLPVDLLYFIATALMAGLLVSVAVFAPDGERRRLPARVLSNRALAWVGMISYGVFLWHMALMFMILGRVWPFVGDQPVGVRLVVVVLLTAALSVPIAAVTYYLVERPILRFKEPRRATDGQPQPTASG</sequence>
<dbReference type="PANTHER" id="PTHR23028">
    <property type="entry name" value="ACETYLTRANSFERASE"/>
    <property type="match status" value="1"/>
</dbReference>
<feature type="transmembrane region" description="Helical" evidence="1">
    <location>
        <begin position="156"/>
        <end position="173"/>
    </location>
</feature>
<feature type="transmembrane region" description="Helical" evidence="1">
    <location>
        <begin position="95"/>
        <end position="117"/>
    </location>
</feature>
<organism evidence="3">
    <name type="scientific">freshwater metagenome</name>
    <dbReference type="NCBI Taxonomy" id="449393"/>
    <lineage>
        <taxon>unclassified sequences</taxon>
        <taxon>metagenomes</taxon>
        <taxon>ecological metagenomes</taxon>
    </lineage>
</organism>
<feature type="transmembrane region" description="Helical" evidence="1">
    <location>
        <begin position="215"/>
        <end position="235"/>
    </location>
</feature>
<dbReference type="InterPro" id="IPR002656">
    <property type="entry name" value="Acyl_transf_3_dom"/>
</dbReference>
<dbReference type="PANTHER" id="PTHR23028:SF53">
    <property type="entry name" value="ACYL_TRANSF_3 DOMAIN-CONTAINING PROTEIN"/>
    <property type="match status" value="1"/>
</dbReference>
<accession>A0A6J6A1Z1</accession>
<dbReference type="EMBL" id="CAESAN010000230">
    <property type="protein sequence ID" value="CAB4347632.1"/>
    <property type="molecule type" value="Genomic_DNA"/>
</dbReference>
<gene>
    <name evidence="3" type="ORF">UFOPK3547_01771</name>
</gene>
<feature type="domain" description="Acyltransferase 3" evidence="2">
    <location>
        <begin position="21"/>
        <end position="376"/>
    </location>
</feature>
<proteinExistence type="predicted"/>
<feature type="transmembrane region" description="Helical" evidence="1">
    <location>
        <begin position="286"/>
        <end position="306"/>
    </location>
</feature>
<protein>
    <submittedName>
        <fullName evidence="3">Unannotated protein</fullName>
    </submittedName>
</protein>
<feature type="transmembrane region" description="Helical" evidence="1">
    <location>
        <begin position="247"/>
        <end position="266"/>
    </location>
</feature>
<feature type="transmembrane region" description="Helical" evidence="1">
    <location>
        <begin position="24"/>
        <end position="43"/>
    </location>
</feature>
<keyword evidence="1" id="KW-1133">Transmembrane helix</keyword>
<feature type="transmembrane region" description="Helical" evidence="1">
    <location>
        <begin position="185"/>
        <end position="203"/>
    </location>
</feature>
<dbReference type="Pfam" id="PF01757">
    <property type="entry name" value="Acyl_transf_3"/>
    <property type="match status" value="1"/>
</dbReference>
<dbReference type="GO" id="GO:0016747">
    <property type="term" value="F:acyltransferase activity, transferring groups other than amino-acyl groups"/>
    <property type="evidence" value="ECO:0007669"/>
    <property type="project" value="InterPro"/>
</dbReference>
<dbReference type="InterPro" id="IPR050879">
    <property type="entry name" value="Acyltransferase_3"/>
</dbReference>
<evidence type="ECO:0000259" key="2">
    <source>
        <dbReference type="Pfam" id="PF01757"/>
    </source>
</evidence>
<dbReference type="GO" id="GO:0009103">
    <property type="term" value="P:lipopolysaccharide biosynthetic process"/>
    <property type="evidence" value="ECO:0007669"/>
    <property type="project" value="TreeGrafter"/>
</dbReference>
<feature type="transmembrane region" description="Helical" evidence="1">
    <location>
        <begin position="49"/>
        <end position="75"/>
    </location>
</feature>
<evidence type="ECO:0000256" key="1">
    <source>
        <dbReference type="SAM" id="Phobius"/>
    </source>
</evidence>
<reference evidence="3" key="1">
    <citation type="submission" date="2020-05" db="EMBL/GenBank/DDBJ databases">
        <authorList>
            <person name="Chiriac C."/>
            <person name="Salcher M."/>
            <person name="Ghai R."/>
            <person name="Kavagutti S V."/>
        </authorList>
    </citation>
    <scope>NUCLEOTIDE SEQUENCE</scope>
</reference>
<name>A0A6J6A1Z1_9ZZZZ</name>
<dbReference type="AlphaFoldDB" id="A0A6J6A1Z1"/>
<feature type="transmembrane region" description="Helical" evidence="1">
    <location>
        <begin position="326"/>
        <end position="350"/>
    </location>
</feature>
<evidence type="ECO:0000313" key="3">
    <source>
        <dbReference type="EMBL" id="CAB4347632.1"/>
    </source>
</evidence>
<dbReference type="GO" id="GO:0016020">
    <property type="term" value="C:membrane"/>
    <property type="evidence" value="ECO:0007669"/>
    <property type="project" value="TreeGrafter"/>
</dbReference>